<accession>A0A8H8U487</accession>
<feature type="region of interest" description="Disordered" evidence="1">
    <location>
        <begin position="229"/>
        <end position="266"/>
    </location>
</feature>
<dbReference type="Gene3D" id="3.60.21.10">
    <property type="match status" value="1"/>
</dbReference>
<gene>
    <name evidence="3" type="ORF">LSUB1_G007096</name>
</gene>
<comment type="caution">
    <text evidence="3">The sequence shown here is derived from an EMBL/GenBank/DDBJ whole genome shotgun (WGS) entry which is preliminary data.</text>
</comment>
<evidence type="ECO:0000313" key="3">
    <source>
        <dbReference type="EMBL" id="TVY33338.1"/>
    </source>
</evidence>
<keyword evidence="2" id="KW-1133">Transmembrane helix</keyword>
<organism evidence="3 4">
    <name type="scientific">Lachnellula subtilissima</name>
    <dbReference type="NCBI Taxonomy" id="602034"/>
    <lineage>
        <taxon>Eukaryota</taxon>
        <taxon>Fungi</taxon>
        <taxon>Dikarya</taxon>
        <taxon>Ascomycota</taxon>
        <taxon>Pezizomycotina</taxon>
        <taxon>Leotiomycetes</taxon>
        <taxon>Helotiales</taxon>
        <taxon>Lachnaceae</taxon>
        <taxon>Lachnellula</taxon>
    </lineage>
</organism>
<proteinExistence type="predicted"/>
<feature type="transmembrane region" description="Helical" evidence="2">
    <location>
        <begin position="16"/>
        <end position="34"/>
    </location>
</feature>
<feature type="compositionally biased region" description="Acidic residues" evidence="1">
    <location>
        <begin position="240"/>
        <end position="260"/>
    </location>
</feature>
<dbReference type="EMBL" id="QGMJ01000820">
    <property type="protein sequence ID" value="TVY33338.1"/>
    <property type="molecule type" value="Genomic_DNA"/>
</dbReference>
<keyword evidence="2" id="KW-0812">Transmembrane</keyword>
<evidence type="ECO:0000256" key="2">
    <source>
        <dbReference type="SAM" id="Phobius"/>
    </source>
</evidence>
<reference evidence="3 4" key="1">
    <citation type="submission" date="2018-05" db="EMBL/GenBank/DDBJ databases">
        <title>Genome sequencing and assembly of the regulated plant pathogen Lachnellula willkommii and related sister species for the development of diagnostic species identification markers.</title>
        <authorList>
            <person name="Giroux E."/>
            <person name="Bilodeau G."/>
        </authorList>
    </citation>
    <scope>NUCLEOTIDE SEQUENCE [LARGE SCALE GENOMIC DNA]</scope>
    <source>
        <strain evidence="3 4">CBS 197.66</strain>
    </source>
</reference>
<keyword evidence="4" id="KW-1185">Reference proteome</keyword>
<dbReference type="InterPro" id="IPR029052">
    <property type="entry name" value="Metallo-depent_PP-like"/>
</dbReference>
<dbReference type="Proteomes" id="UP000462212">
    <property type="component" value="Unassembled WGS sequence"/>
</dbReference>
<dbReference type="AlphaFoldDB" id="A0A8H8U487"/>
<sequence>MISDILTNCCLRRATIRQDTGVVALLLAILPILLLLPPDLAMLCLVLVLVPADVLVIALRMEGASFTNFQVNAQPQTTEFVHGPIPLFEVALKGIESGYRQCFRSLPTDLSQHHTLCETYEFLCVDALGGQSITDIIGDLKGGKSDYEQVYGRIGGNSKARDAAFRFLYLILLGDFGDEVKDSAKVFDAVLFVVSHPGTFRWRTRTVIRAACEERFILSVKQRAGLDKWGKGETTKQTSDDDEDEDVMTESEDGDVDEYYGSDISF</sequence>
<dbReference type="OrthoDB" id="420564at2759"/>
<evidence type="ECO:0000256" key="1">
    <source>
        <dbReference type="SAM" id="MobiDB-lite"/>
    </source>
</evidence>
<name>A0A8H8U487_9HELO</name>
<evidence type="ECO:0000313" key="4">
    <source>
        <dbReference type="Proteomes" id="UP000462212"/>
    </source>
</evidence>
<keyword evidence="2" id="KW-0472">Membrane</keyword>
<protein>
    <submittedName>
        <fullName evidence="3">Uncharacterized protein</fullName>
    </submittedName>
</protein>